<name>A0ACD4ZRZ6_9ACTN</name>
<proteinExistence type="predicted"/>
<gene>
    <name evidence="1" type="ORF">OG835_32520</name>
</gene>
<keyword evidence="2" id="KW-1185">Reference proteome</keyword>
<reference evidence="1" key="1">
    <citation type="submission" date="2022-10" db="EMBL/GenBank/DDBJ databases">
        <title>The complete genomes of actinobacterial strains from the NBC collection.</title>
        <authorList>
            <person name="Joergensen T.S."/>
            <person name="Alvarez Arevalo M."/>
            <person name="Sterndorff E.B."/>
            <person name="Faurdal D."/>
            <person name="Vuksanovic O."/>
            <person name="Mourched A.-S."/>
            <person name="Charusanti P."/>
            <person name="Shaw S."/>
            <person name="Blin K."/>
            <person name="Weber T."/>
        </authorList>
    </citation>
    <scope>NUCLEOTIDE SEQUENCE</scope>
    <source>
        <strain evidence="1">NBC 01771</strain>
    </source>
</reference>
<organism evidence="1 2">
    <name type="scientific">Streptomyces scopuliridis</name>
    <dbReference type="NCBI Taxonomy" id="452529"/>
    <lineage>
        <taxon>Bacteria</taxon>
        <taxon>Bacillati</taxon>
        <taxon>Actinomycetota</taxon>
        <taxon>Actinomycetes</taxon>
        <taxon>Kitasatosporales</taxon>
        <taxon>Streptomycetaceae</taxon>
        <taxon>Streptomyces</taxon>
    </lineage>
</organism>
<evidence type="ECO:0000313" key="2">
    <source>
        <dbReference type="Proteomes" id="UP001348369"/>
    </source>
</evidence>
<protein>
    <submittedName>
        <fullName evidence="1">Uncharacterized protein</fullName>
    </submittedName>
</protein>
<dbReference type="Proteomes" id="UP001348369">
    <property type="component" value="Chromosome"/>
</dbReference>
<accession>A0ACD4ZRZ6</accession>
<dbReference type="EMBL" id="CP109109">
    <property type="protein sequence ID" value="WSC01260.1"/>
    <property type="molecule type" value="Genomic_DNA"/>
</dbReference>
<evidence type="ECO:0000313" key="1">
    <source>
        <dbReference type="EMBL" id="WSC01260.1"/>
    </source>
</evidence>
<sequence length="169" mass="18624">MTTYTATCDRGPSDTIAASRDGDNIWLIARQRGDFKLDVYLAPEKAIEFARGLLHLAGDPVTAEARTVRVGDRVEITKYREWGASTFEGRTGRLLEIDSDSIPYRVQFDDSDDGEWATEVRRIPDVTATSPDSAGSKRESFVTHAKRLLDGTTHDGADVVRMAAFLAGE</sequence>